<sequence length="182" mass="19305">WQVSAVTPGLVAWAATICMFLLSPDSEFPGNGIGHTSKIDYYDIFRAYKQVLVVKWTDAHIQHVISEMNSFVFGKSGIGLAQTKTGVIENLSAEIDAALAAMDAAALTEDDDDGEPSDPAPPAVLPLTNTPMAVEAAANNLTMTSHFTAVILPTENAVEAETTNVPKSGRGRGSRRGKCSNK</sequence>
<feature type="chain" id="PRO_5002223572" evidence="2">
    <location>
        <begin position="27"/>
        <end position="182"/>
    </location>
</feature>
<reference evidence="4" key="2">
    <citation type="submission" date="2015-01" db="EMBL/GenBank/DDBJ databases">
        <title>Evolutionary Origins and Diversification of the Mycorrhizal Mutualists.</title>
        <authorList>
            <consortium name="DOE Joint Genome Institute"/>
            <consortium name="Mycorrhizal Genomics Consortium"/>
            <person name="Kohler A."/>
            <person name="Kuo A."/>
            <person name="Nagy L.G."/>
            <person name="Floudas D."/>
            <person name="Copeland A."/>
            <person name="Barry K.W."/>
            <person name="Cichocki N."/>
            <person name="Veneault-Fourrey C."/>
            <person name="LaButti K."/>
            <person name="Lindquist E.A."/>
            <person name="Lipzen A."/>
            <person name="Lundell T."/>
            <person name="Morin E."/>
            <person name="Murat C."/>
            <person name="Riley R."/>
            <person name="Ohm R."/>
            <person name="Sun H."/>
            <person name="Tunlid A."/>
            <person name="Henrissat B."/>
            <person name="Grigoriev I.V."/>
            <person name="Hibbett D.S."/>
            <person name="Martin F."/>
        </authorList>
    </citation>
    <scope>NUCLEOTIDE SEQUENCE [LARGE SCALE GENOMIC DNA]</scope>
    <source>
        <strain evidence="4">441</strain>
    </source>
</reference>
<proteinExistence type="predicted"/>
<dbReference type="STRING" id="765257.A0A0C9Z558"/>
<dbReference type="AlphaFoldDB" id="A0A0C9Z558"/>
<evidence type="ECO:0000313" key="3">
    <source>
        <dbReference type="EMBL" id="KIK15138.1"/>
    </source>
</evidence>
<evidence type="ECO:0000256" key="1">
    <source>
        <dbReference type="SAM" id="MobiDB-lite"/>
    </source>
</evidence>
<keyword evidence="2" id="KW-0732">Signal</keyword>
<feature type="non-terminal residue" evidence="3">
    <location>
        <position position="1"/>
    </location>
</feature>
<name>A0A0C9Z558_9AGAM</name>
<feature type="region of interest" description="Disordered" evidence="1">
    <location>
        <begin position="161"/>
        <end position="182"/>
    </location>
</feature>
<dbReference type="Proteomes" id="UP000054018">
    <property type="component" value="Unassembled WGS sequence"/>
</dbReference>
<reference evidence="3 4" key="1">
    <citation type="submission" date="2014-04" db="EMBL/GenBank/DDBJ databases">
        <authorList>
            <consortium name="DOE Joint Genome Institute"/>
            <person name="Kuo A."/>
            <person name="Kohler A."/>
            <person name="Costa M.D."/>
            <person name="Nagy L.G."/>
            <person name="Floudas D."/>
            <person name="Copeland A."/>
            <person name="Barry K.W."/>
            <person name="Cichocki N."/>
            <person name="Veneault-Fourrey C."/>
            <person name="LaButti K."/>
            <person name="Lindquist E.A."/>
            <person name="Lipzen A."/>
            <person name="Lundell T."/>
            <person name="Morin E."/>
            <person name="Murat C."/>
            <person name="Sun H."/>
            <person name="Tunlid A."/>
            <person name="Henrissat B."/>
            <person name="Grigoriev I.V."/>
            <person name="Hibbett D.S."/>
            <person name="Martin F."/>
            <person name="Nordberg H.P."/>
            <person name="Cantor M.N."/>
            <person name="Hua S.X."/>
        </authorList>
    </citation>
    <scope>NUCLEOTIDE SEQUENCE [LARGE SCALE GENOMIC DNA]</scope>
    <source>
        <strain evidence="3 4">441</strain>
    </source>
</reference>
<protein>
    <submittedName>
        <fullName evidence="3">Uncharacterized protein</fullName>
    </submittedName>
</protein>
<evidence type="ECO:0000256" key="2">
    <source>
        <dbReference type="SAM" id="SignalP"/>
    </source>
</evidence>
<keyword evidence="4" id="KW-1185">Reference proteome</keyword>
<dbReference type="OrthoDB" id="3231188at2759"/>
<feature type="region of interest" description="Disordered" evidence="1">
    <location>
        <begin position="107"/>
        <end position="127"/>
    </location>
</feature>
<feature type="compositionally biased region" description="Basic residues" evidence="1">
    <location>
        <begin position="169"/>
        <end position="182"/>
    </location>
</feature>
<evidence type="ECO:0000313" key="4">
    <source>
        <dbReference type="Proteomes" id="UP000054018"/>
    </source>
</evidence>
<dbReference type="HOGENOM" id="CLU_099556_0_0_1"/>
<feature type="signal peptide" evidence="2">
    <location>
        <begin position="1"/>
        <end position="26"/>
    </location>
</feature>
<accession>A0A0C9Z558</accession>
<dbReference type="EMBL" id="KN833905">
    <property type="protein sequence ID" value="KIK15138.1"/>
    <property type="molecule type" value="Genomic_DNA"/>
</dbReference>
<organism evidence="3 4">
    <name type="scientific">Pisolithus microcarpus 441</name>
    <dbReference type="NCBI Taxonomy" id="765257"/>
    <lineage>
        <taxon>Eukaryota</taxon>
        <taxon>Fungi</taxon>
        <taxon>Dikarya</taxon>
        <taxon>Basidiomycota</taxon>
        <taxon>Agaricomycotina</taxon>
        <taxon>Agaricomycetes</taxon>
        <taxon>Agaricomycetidae</taxon>
        <taxon>Boletales</taxon>
        <taxon>Sclerodermatineae</taxon>
        <taxon>Pisolithaceae</taxon>
        <taxon>Pisolithus</taxon>
    </lineage>
</organism>
<gene>
    <name evidence="3" type="ORF">PISMIDRAFT_115726</name>
</gene>